<feature type="region of interest" description="Disordered" evidence="1">
    <location>
        <begin position="894"/>
        <end position="928"/>
    </location>
</feature>
<feature type="transmembrane region" description="Helical" evidence="2">
    <location>
        <begin position="110"/>
        <end position="130"/>
    </location>
</feature>
<evidence type="ECO:0000313" key="4">
    <source>
        <dbReference type="EMBL" id="OGL83207.1"/>
    </source>
</evidence>
<gene>
    <name evidence="4" type="ORF">A2936_04705</name>
</gene>
<reference evidence="4 5" key="1">
    <citation type="journal article" date="2016" name="Nat. Commun.">
        <title>Thousands of microbial genomes shed light on interconnected biogeochemical processes in an aquifer system.</title>
        <authorList>
            <person name="Anantharaman K."/>
            <person name="Brown C.T."/>
            <person name="Hug L.A."/>
            <person name="Sharon I."/>
            <person name="Castelle C.J."/>
            <person name="Probst A.J."/>
            <person name="Thomas B.C."/>
            <person name="Singh A."/>
            <person name="Wilkins M.J."/>
            <person name="Karaoz U."/>
            <person name="Brodie E.L."/>
            <person name="Williams K.H."/>
            <person name="Hubbard S.S."/>
            <person name="Banfield J.F."/>
        </authorList>
    </citation>
    <scope>NUCLEOTIDE SEQUENCE [LARGE SCALE GENOMIC DNA]</scope>
</reference>
<comment type="caution">
    <text evidence="4">The sequence shown here is derived from an EMBL/GenBank/DDBJ whole genome shotgun (WGS) entry which is preliminary data.</text>
</comment>
<accession>A0A1F7UZM1</accession>
<keyword evidence="2" id="KW-0812">Transmembrane</keyword>
<feature type="signal peptide" evidence="3">
    <location>
        <begin position="1"/>
        <end position="35"/>
    </location>
</feature>
<feature type="transmembrane region" description="Helical" evidence="2">
    <location>
        <begin position="142"/>
        <end position="160"/>
    </location>
</feature>
<evidence type="ECO:0000256" key="3">
    <source>
        <dbReference type="SAM" id="SignalP"/>
    </source>
</evidence>
<feature type="transmembrane region" description="Helical" evidence="2">
    <location>
        <begin position="207"/>
        <end position="231"/>
    </location>
</feature>
<sequence length="928" mass="101777">MIKNRLNFFCQRRFYISCFAVLVSLVWFGIITAHAADPPVQVGGQEVGGCSWYNITCWVPLLVATLASVIVYILGQLIVGLVFILVWISQYNGFISSPVVVQGWSVVRDISNMFFVLVLLIISFGTILHVQQYQMKTLLPKVILMAILVNFSKAIAGLFIDFAQVVMLTFVAAYQGVGAGNLFDALKLQKILSINSRSSETIQGLSIAGAYILALIYTIVALIVILAFVLILIVRIVMLWILVVFSPLSYVLSVVPAGQKYAQQWWDMFSKYVIIGPVLAFFLWLSLATLPNITESGPLNPGKSYSEQSGEQISDLTVGGVSVIEAGSPQQMVGFIISIAMLIMSLVFAQQVGGAVGKIAGNAYGKITSGGAKMALAPLRGATWAGGKAVNWGGRRFDDFQAGLQKRFMNTKYGQKIAQSKRGQRWGLGALATEGVQIRTLKTAWEERAKRVERDRLGASAGTAEDILSRIISRGQEQETAGLEQHNALVAEEQKKIAVMGEDQEVWVKRLADVTEEYGDVDQATGKRKRRVKKGDERRAEGILLNLVKNHDLNEIMKHEELGTAYNHEYTPETTVQLIKDLFGEGQENQTVARVAFRVQEVGLQNDEGFLKGIASNGKTGYKLNNFFGDAVQAQVFKDRFNRTGKRDEQVPITESERATAKSIVLNERRTSREQQLEEVKNVESRELYHVDYAQTTQAQQAVVNESVAKRWGGTSDDDIEKLIKKEQQANYAAVYIAKRSFRSVAQQARFQDFMPEFADGDGNRIAGQFGDQGAAIFKASGAALATQWGAMNEETRKYLQANIDQFVKYFENFGANMKKEEKESFAMLLTSIARGKAITSAVDIGTMDDLNAAIKANTPGRVELINKVNANRRTKGLEVIDVLPTGYEATNSALFNSVRPPPRPTAPSSPGTGGTPSGGGGGSVGSP</sequence>
<evidence type="ECO:0000256" key="1">
    <source>
        <dbReference type="SAM" id="MobiDB-lite"/>
    </source>
</evidence>
<proteinExistence type="predicted"/>
<feature type="transmembrane region" description="Helical" evidence="2">
    <location>
        <begin position="81"/>
        <end position="104"/>
    </location>
</feature>
<keyword evidence="2" id="KW-0472">Membrane</keyword>
<dbReference type="EMBL" id="MGEK01000001">
    <property type="protein sequence ID" value="OGL83207.1"/>
    <property type="molecule type" value="Genomic_DNA"/>
</dbReference>
<dbReference type="Proteomes" id="UP000176846">
    <property type="component" value="Unassembled WGS sequence"/>
</dbReference>
<feature type="compositionally biased region" description="Gly residues" evidence="1">
    <location>
        <begin position="912"/>
        <end position="928"/>
    </location>
</feature>
<keyword evidence="3" id="KW-0732">Signal</keyword>
<evidence type="ECO:0000256" key="2">
    <source>
        <dbReference type="SAM" id="Phobius"/>
    </source>
</evidence>
<keyword evidence="2" id="KW-1133">Transmembrane helix</keyword>
<feature type="chain" id="PRO_5009533158" evidence="3">
    <location>
        <begin position="36"/>
        <end position="928"/>
    </location>
</feature>
<evidence type="ECO:0000313" key="5">
    <source>
        <dbReference type="Proteomes" id="UP000176846"/>
    </source>
</evidence>
<dbReference type="AlphaFoldDB" id="A0A1F7UZM1"/>
<feature type="transmembrane region" description="Helical" evidence="2">
    <location>
        <begin position="51"/>
        <end position="74"/>
    </location>
</feature>
<name>A0A1F7UZM1_9BACT</name>
<feature type="transmembrane region" description="Helical" evidence="2">
    <location>
        <begin position="269"/>
        <end position="290"/>
    </location>
</feature>
<organism evidence="4 5">
    <name type="scientific">Candidatus Uhrbacteria bacterium RIFCSPLOWO2_01_FULL_47_25</name>
    <dbReference type="NCBI Taxonomy" id="1802402"/>
    <lineage>
        <taxon>Bacteria</taxon>
        <taxon>Candidatus Uhriibacteriota</taxon>
    </lineage>
</organism>
<protein>
    <submittedName>
        <fullName evidence="4">Uncharacterized protein</fullName>
    </submittedName>
</protein>
<feature type="transmembrane region" description="Helical" evidence="2">
    <location>
        <begin position="332"/>
        <end position="349"/>
    </location>
</feature>
<feature type="transmembrane region" description="Helical" evidence="2">
    <location>
        <begin position="237"/>
        <end position="257"/>
    </location>
</feature>